<evidence type="ECO:0000259" key="6">
    <source>
        <dbReference type="Pfam" id="PF12698"/>
    </source>
</evidence>
<evidence type="ECO:0000313" key="7">
    <source>
        <dbReference type="EMBL" id="MDP8566360.1"/>
    </source>
</evidence>
<feature type="transmembrane region" description="Helical" evidence="5">
    <location>
        <begin position="21"/>
        <end position="41"/>
    </location>
</feature>
<feature type="transmembrane region" description="Helical" evidence="5">
    <location>
        <begin position="232"/>
        <end position="253"/>
    </location>
</feature>
<evidence type="ECO:0000256" key="4">
    <source>
        <dbReference type="ARBA" id="ARBA00023136"/>
    </source>
</evidence>
<feature type="domain" description="ABC-2 type transporter transmembrane" evidence="6">
    <location>
        <begin position="27"/>
        <end position="377"/>
    </location>
</feature>
<dbReference type="Pfam" id="PF12698">
    <property type="entry name" value="ABC2_membrane_3"/>
    <property type="match status" value="1"/>
</dbReference>
<dbReference type="InterPro" id="IPR013525">
    <property type="entry name" value="ABC2_TM"/>
</dbReference>
<feature type="transmembrane region" description="Helical" evidence="5">
    <location>
        <begin position="306"/>
        <end position="324"/>
    </location>
</feature>
<organism evidence="7 8">
    <name type="scientific">Methylophilus aquaticus</name>
    <dbReference type="NCBI Taxonomy" id="1971610"/>
    <lineage>
        <taxon>Bacteria</taxon>
        <taxon>Pseudomonadati</taxon>
        <taxon>Pseudomonadota</taxon>
        <taxon>Betaproteobacteria</taxon>
        <taxon>Nitrosomonadales</taxon>
        <taxon>Methylophilaceae</taxon>
        <taxon>Methylophilus</taxon>
    </lineage>
</organism>
<accession>A0ABT9JP54</accession>
<dbReference type="PANTHER" id="PTHR43471">
    <property type="entry name" value="ABC TRANSPORTER PERMEASE"/>
    <property type="match status" value="1"/>
</dbReference>
<dbReference type="Proteomes" id="UP001225906">
    <property type="component" value="Unassembled WGS sequence"/>
</dbReference>
<feature type="transmembrane region" description="Helical" evidence="5">
    <location>
        <begin position="359"/>
        <end position="382"/>
    </location>
</feature>
<evidence type="ECO:0000256" key="3">
    <source>
        <dbReference type="ARBA" id="ARBA00022989"/>
    </source>
</evidence>
<dbReference type="RefSeq" id="WP_306388066.1">
    <property type="nucleotide sequence ID" value="NZ_JAVCAP010000001.1"/>
</dbReference>
<comment type="caution">
    <text evidence="7">The sequence shown here is derived from an EMBL/GenBank/DDBJ whole genome shotgun (WGS) entry which is preliminary data.</text>
</comment>
<name>A0ABT9JP54_9PROT</name>
<gene>
    <name evidence="7" type="ORF">Q9291_00735</name>
</gene>
<evidence type="ECO:0000256" key="2">
    <source>
        <dbReference type="ARBA" id="ARBA00022692"/>
    </source>
</evidence>
<dbReference type="EMBL" id="JAVCAP010000001">
    <property type="protein sequence ID" value="MDP8566360.1"/>
    <property type="molecule type" value="Genomic_DNA"/>
</dbReference>
<proteinExistence type="predicted"/>
<dbReference type="PANTHER" id="PTHR43471:SF3">
    <property type="entry name" value="ABC TRANSPORTER PERMEASE PROTEIN NATB"/>
    <property type="match status" value="1"/>
</dbReference>
<protein>
    <submittedName>
        <fullName evidence="7">ABC transporter permease</fullName>
    </submittedName>
</protein>
<reference evidence="8" key="1">
    <citation type="journal article" date="2019" name="Int. J. Syst. Evol. Microbiol.">
        <title>The Global Catalogue of Microorganisms (GCM) 10K type strain sequencing project: providing services to taxonomists for standard genome sequencing and annotation.</title>
        <authorList>
            <consortium name="The Broad Institute Genomics Platform"/>
            <consortium name="The Broad Institute Genome Sequencing Center for Infectious Disease"/>
            <person name="Wu L."/>
            <person name="Ma J."/>
        </authorList>
    </citation>
    <scope>NUCLEOTIDE SEQUENCE [LARGE SCALE GENOMIC DNA]</scope>
    <source>
        <strain evidence="8">VKM B-3159</strain>
    </source>
</reference>
<keyword evidence="3 5" id="KW-1133">Transmembrane helix</keyword>
<evidence type="ECO:0000256" key="1">
    <source>
        <dbReference type="ARBA" id="ARBA00004141"/>
    </source>
</evidence>
<keyword evidence="2 5" id="KW-0812">Transmembrane</keyword>
<evidence type="ECO:0000313" key="8">
    <source>
        <dbReference type="Proteomes" id="UP001225906"/>
    </source>
</evidence>
<keyword evidence="8" id="KW-1185">Reference proteome</keyword>
<keyword evidence="4 5" id="KW-0472">Membrane</keyword>
<comment type="subcellular location">
    <subcellularLocation>
        <location evidence="1">Membrane</location>
        <topology evidence="1">Multi-pass membrane protein</topology>
    </subcellularLocation>
</comment>
<feature type="transmembrane region" description="Helical" evidence="5">
    <location>
        <begin position="184"/>
        <end position="202"/>
    </location>
</feature>
<sequence>MHQRWVIFKKEFKDSLRDRRGLLTVGLVTVLAGPLCLLFMANMLSEYEAKSERRVVVVHRLADSPSLQNYLQRESAQIVPAPPDYEAALREGRLLEPVVIVPPQFDQQWQRGEVATLTLLTNSQQARTQASVSRLKRWLLGYASMQSEWALMQQPTLLRMHELIQLEEQDQASDKAQTVKLFGMLPYFLVFAALYGVWSAALETTAGEREKGTLEALAVTLTSPVHLVIGKWLAVTTLGAILATLATLGFIPAQAWIASDTLKAMFNFGSDEAMICLCLILPLVGFFAALLLFLGAVAASTRQAQTNATLVMLLVAFVPMLFLTQGGQVSVWQTCLPVLAQHHGIIALLSGEPLSLKPILSLVGCHAILILFFITITSRVFATIRHH</sequence>
<feature type="transmembrane region" description="Helical" evidence="5">
    <location>
        <begin position="273"/>
        <end position="294"/>
    </location>
</feature>
<evidence type="ECO:0000256" key="5">
    <source>
        <dbReference type="SAM" id="Phobius"/>
    </source>
</evidence>